<dbReference type="RefSeq" id="XP_004261790.1">
    <property type="nucleotide sequence ID" value="XM_004261742.1"/>
</dbReference>
<dbReference type="AlphaFoldDB" id="A0A0A1UGN9"/>
<dbReference type="Proteomes" id="UP000014680">
    <property type="component" value="Unassembled WGS sequence"/>
</dbReference>
<dbReference type="GeneID" id="14893809"/>
<protein>
    <submittedName>
        <fullName evidence="1">Uncharacterized protein</fullName>
    </submittedName>
</protein>
<gene>
    <name evidence="1" type="ORF">EIN_252330</name>
</gene>
<proteinExistence type="predicted"/>
<dbReference type="KEGG" id="eiv:EIN_252330"/>
<accession>A0A0A1UGN9</accession>
<name>A0A0A1UGN9_ENTIV</name>
<dbReference type="OMA" id="QIGKWSC"/>
<evidence type="ECO:0000313" key="1">
    <source>
        <dbReference type="EMBL" id="ELP95019.1"/>
    </source>
</evidence>
<reference evidence="1 2" key="1">
    <citation type="submission" date="2012-10" db="EMBL/GenBank/DDBJ databases">
        <authorList>
            <person name="Zafar N."/>
            <person name="Inman J."/>
            <person name="Hall N."/>
            <person name="Lorenzi H."/>
            <person name="Caler E."/>
        </authorList>
    </citation>
    <scope>NUCLEOTIDE SEQUENCE [LARGE SCALE GENOMIC DNA]</scope>
    <source>
        <strain evidence="1 2">IP1</strain>
    </source>
</reference>
<keyword evidence="2" id="KW-1185">Reference proteome</keyword>
<dbReference type="OrthoDB" id="29607at2759"/>
<evidence type="ECO:0000313" key="2">
    <source>
        <dbReference type="Proteomes" id="UP000014680"/>
    </source>
</evidence>
<sequence length="316" mass="35683">MISLSCVCSNVTVTLKQKQIVTPQIKWLNPMTGMGKLAFKYNSMTHSTQISKWSLVRCNCCGTDCALISDGEVIVNPIMKESETLRKNLTFSNSFNLYVDLQATKSKPQTAQSSYVGSLSLSAVRDPTEKELLGIKQKRVEQLFQEKERKIREFVMEQEELYESERRNVNLEFDAIKSRLESVSTEPPKITMTPNTLPKSKSGGDIFDMDEDFDIDEDTKETNPTNSAIQEHTSPQFARACPVDSKRATQHMSPIQSPYESPTGVFTSNAQHIKQSQHVKIKDDFPSTFKEYTISSLTRTETLPVSSSFIGAKYQF</sequence>
<dbReference type="EMBL" id="KB206169">
    <property type="protein sequence ID" value="ELP95019.1"/>
    <property type="molecule type" value="Genomic_DNA"/>
</dbReference>
<organism evidence="1 2">
    <name type="scientific">Entamoeba invadens IP1</name>
    <dbReference type="NCBI Taxonomy" id="370355"/>
    <lineage>
        <taxon>Eukaryota</taxon>
        <taxon>Amoebozoa</taxon>
        <taxon>Evosea</taxon>
        <taxon>Archamoebae</taxon>
        <taxon>Mastigamoebida</taxon>
        <taxon>Entamoebidae</taxon>
        <taxon>Entamoeba</taxon>
    </lineage>
</organism>
<dbReference type="VEuPathDB" id="AmoebaDB:EIN_252330"/>